<keyword evidence="1" id="KW-0812">Transmembrane</keyword>
<keyword evidence="1" id="KW-0472">Membrane</keyword>
<evidence type="ECO:0000313" key="3">
    <source>
        <dbReference type="Proteomes" id="UP000041254"/>
    </source>
</evidence>
<dbReference type="InParanoid" id="A0A0G4EFV9"/>
<reference evidence="2 3" key="1">
    <citation type="submission" date="2014-11" db="EMBL/GenBank/DDBJ databases">
        <authorList>
            <person name="Zhu J."/>
            <person name="Qi W."/>
            <person name="Song R."/>
        </authorList>
    </citation>
    <scope>NUCLEOTIDE SEQUENCE [LARGE SCALE GENOMIC DNA]</scope>
</reference>
<accession>A0A0G4EFV9</accession>
<evidence type="ECO:0000313" key="2">
    <source>
        <dbReference type="EMBL" id="CEL95426.1"/>
    </source>
</evidence>
<name>A0A0G4EFV9_VITBC</name>
<organism evidence="2 3">
    <name type="scientific">Vitrella brassicaformis (strain CCMP3155)</name>
    <dbReference type="NCBI Taxonomy" id="1169540"/>
    <lineage>
        <taxon>Eukaryota</taxon>
        <taxon>Sar</taxon>
        <taxon>Alveolata</taxon>
        <taxon>Colpodellida</taxon>
        <taxon>Vitrellaceae</taxon>
        <taxon>Vitrella</taxon>
    </lineage>
</organism>
<feature type="transmembrane region" description="Helical" evidence="1">
    <location>
        <begin position="64"/>
        <end position="85"/>
    </location>
</feature>
<protein>
    <submittedName>
        <fullName evidence="2">Uncharacterized protein</fullName>
    </submittedName>
</protein>
<feature type="transmembrane region" description="Helical" evidence="1">
    <location>
        <begin position="100"/>
        <end position="122"/>
    </location>
</feature>
<gene>
    <name evidence="2" type="ORF">Vbra_11856</name>
</gene>
<feature type="transmembrane region" description="Helical" evidence="1">
    <location>
        <begin position="143"/>
        <end position="166"/>
    </location>
</feature>
<dbReference type="AlphaFoldDB" id="A0A0G4EFV9"/>
<proteinExistence type="predicted"/>
<dbReference type="Proteomes" id="UP000041254">
    <property type="component" value="Unassembled WGS sequence"/>
</dbReference>
<dbReference type="VEuPathDB" id="CryptoDB:Vbra_11856"/>
<keyword evidence="3" id="KW-1185">Reference proteome</keyword>
<keyword evidence="1" id="KW-1133">Transmembrane helix</keyword>
<dbReference type="EMBL" id="CDMY01000227">
    <property type="protein sequence ID" value="CEL95426.1"/>
    <property type="molecule type" value="Genomic_DNA"/>
</dbReference>
<sequence length="191" mass="20997">MSRSRAAARVASKEEASVSPSFQQGLSQRSLKTLSSLTSVLDLHSTFVAYDYRPRYLRALSDQIHAYNLAESLILLFINLSLIAVDQFVDPSLSGLAERLGGWCLLVAIEMACEIVLFMISVRLHNLPIVRSEHEPGALAFRLVSLLCASVALLLGFLPSVLLFTLRAAKPGQYRDLTTAKLCPHSFAYSV</sequence>
<dbReference type="PhylomeDB" id="A0A0G4EFV9"/>
<evidence type="ECO:0000256" key="1">
    <source>
        <dbReference type="SAM" id="Phobius"/>
    </source>
</evidence>